<evidence type="ECO:0000313" key="2">
    <source>
        <dbReference type="EMBL" id="SPF31035.1"/>
    </source>
</evidence>
<dbReference type="EMBL" id="OMKW01000004">
    <property type="protein sequence ID" value="SPF31035.1"/>
    <property type="molecule type" value="Genomic_DNA"/>
</dbReference>
<name>A0A2R8AG62_9RHOB</name>
<feature type="chain" id="PRO_5015354631" evidence="1">
    <location>
        <begin position="18"/>
        <end position="165"/>
    </location>
</feature>
<proteinExistence type="predicted"/>
<sequence>MIKHLLALALLATPAAAEEFSDALDLMGEQCVDGLMRDLRAGPAGMFPADPRTSEVVLGDNLGRAWRSEAGNIVVYDLDQMPVCGVLAADFNVGQARAALAPWARGWQLIEAPEEGGTRRFVRRYSDAEVLMVFVATSDNPQLVEMTGRILPANDWTNRILAGGN</sequence>
<organism evidence="2 3">
    <name type="scientific">Pontivivens insulae</name>
    <dbReference type="NCBI Taxonomy" id="1639689"/>
    <lineage>
        <taxon>Bacteria</taxon>
        <taxon>Pseudomonadati</taxon>
        <taxon>Pseudomonadota</taxon>
        <taxon>Alphaproteobacteria</taxon>
        <taxon>Rhodobacterales</taxon>
        <taxon>Paracoccaceae</taxon>
        <taxon>Pontivivens</taxon>
    </lineage>
</organism>
<dbReference type="Proteomes" id="UP000244932">
    <property type="component" value="Unassembled WGS sequence"/>
</dbReference>
<evidence type="ECO:0000256" key="1">
    <source>
        <dbReference type="SAM" id="SignalP"/>
    </source>
</evidence>
<keyword evidence="3" id="KW-1185">Reference proteome</keyword>
<evidence type="ECO:0000313" key="3">
    <source>
        <dbReference type="Proteomes" id="UP000244932"/>
    </source>
</evidence>
<keyword evidence="1" id="KW-0732">Signal</keyword>
<reference evidence="2 3" key="1">
    <citation type="submission" date="2018-03" db="EMBL/GenBank/DDBJ databases">
        <authorList>
            <person name="Keele B.F."/>
        </authorList>
    </citation>
    <scope>NUCLEOTIDE SEQUENCE [LARGE SCALE GENOMIC DNA]</scope>
    <source>
        <strain evidence="2 3">CeCT 8812</strain>
    </source>
</reference>
<accession>A0A2R8AG62</accession>
<gene>
    <name evidence="2" type="ORF">POI8812_03385</name>
</gene>
<dbReference type="RefSeq" id="WP_108783709.1">
    <property type="nucleotide sequence ID" value="NZ_OMKW01000004.1"/>
</dbReference>
<protein>
    <submittedName>
        <fullName evidence="2">Uncharacterized protein</fullName>
    </submittedName>
</protein>
<dbReference type="AlphaFoldDB" id="A0A2R8AG62"/>
<feature type="signal peptide" evidence="1">
    <location>
        <begin position="1"/>
        <end position="17"/>
    </location>
</feature>